<dbReference type="PANTHER" id="PTHR11088:SF60">
    <property type="entry name" value="TRNA DIMETHYLALLYLTRANSFERASE"/>
    <property type="match status" value="1"/>
</dbReference>
<evidence type="ECO:0000256" key="6">
    <source>
        <dbReference type="ARBA" id="ARBA00022694"/>
    </source>
</evidence>
<evidence type="ECO:0000256" key="5">
    <source>
        <dbReference type="ARBA" id="ARBA00022679"/>
    </source>
</evidence>
<keyword evidence="7 11" id="KW-0547">Nucleotide-binding</keyword>
<comment type="cofactor">
    <cofactor evidence="1 11">
        <name>Mg(2+)</name>
        <dbReference type="ChEBI" id="CHEBI:18420"/>
    </cofactor>
</comment>
<dbReference type="Pfam" id="PF01715">
    <property type="entry name" value="IPPT"/>
    <property type="match status" value="1"/>
</dbReference>
<name>A0ABS7JP36_9HELI</name>
<accession>A0ABS7JP36</accession>
<dbReference type="PANTHER" id="PTHR11088">
    <property type="entry name" value="TRNA DIMETHYLALLYLTRANSFERASE"/>
    <property type="match status" value="1"/>
</dbReference>
<protein>
    <recommendedName>
        <fullName evidence="11">tRNA dimethylallyltransferase</fullName>
        <ecNumber evidence="11">2.5.1.75</ecNumber>
    </recommendedName>
    <alternativeName>
        <fullName evidence="11">Dimethylallyl diphosphate:tRNA dimethylallyltransferase</fullName>
        <shortName evidence="11">DMAPP:tRNA dimethylallyltransferase</shortName>
        <shortName evidence="11">DMATase</shortName>
    </alternativeName>
    <alternativeName>
        <fullName evidence="11">Isopentenyl-diphosphate:tRNA isopentenyltransferase</fullName>
        <shortName evidence="11">IPP transferase</shortName>
        <shortName evidence="11">IPPT</shortName>
        <shortName evidence="11">IPTase</shortName>
    </alternativeName>
</protein>
<feature type="region of interest" description="Interaction with substrate tRNA" evidence="11">
    <location>
        <begin position="39"/>
        <end position="42"/>
    </location>
</feature>
<evidence type="ECO:0000256" key="14">
    <source>
        <dbReference type="RuleBase" id="RU003785"/>
    </source>
</evidence>
<evidence type="ECO:0000256" key="3">
    <source>
        <dbReference type="ARBA" id="ARBA00005842"/>
    </source>
</evidence>
<keyword evidence="9 11" id="KW-0460">Magnesium</keyword>
<reference evidence="15 16" key="1">
    <citation type="submission" date="2021-08" db="EMBL/GenBank/DDBJ databases">
        <title>Helicobacter spp. isolated from feces of Anatolian Ground Squirrel (Spermophilus xanthoprymnus) in Turkey.</title>
        <authorList>
            <person name="Aydin F."/>
            <person name="Abay S."/>
            <person name="Kayman T."/>
            <person name="Karakaya E."/>
            <person name="Saticioglu I.B."/>
        </authorList>
    </citation>
    <scope>NUCLEOTIDE SEQUENCE [LARGE SCALE GENOMIC DNA]</scope>
    <source>
        <strain evidence="15 16">Faydin-H70</strain>
    </source>
</reference>
<evidence type="ECO:0000256" key="4">
    <source>
        <dbReference type="ARBA" id="ARBA00011245"/>
    </source>
</evidence>
<comment type="subunit">
    <text evidence="4 11">Monomer.</text>
</comment>
<comment type="similarity">
    <text evidence="3 11 14">Belongs to the IPP transferase family.</text>
</comment>
<dbReference type="Gene3D" id="1.10.20.140">
    <property type="match status" value="1"/>
</dbReference>
<evidence type="ECO:0000256" key="9">
    <source>
        <dbReference type="ARBA" id="ARBA00022842"/>
    </source>
</evidence>
<dbReference type="RefSeq" id="WP_221532391.1">
    <property type="nucleotide sequence ID" value="NZ_JAIGYP010000008.1"/>
</dbReference>
<comment type="function">
    <text evidence="2 11 13">Catalyzes the transfer of a dimethylallyl group onto the adenine at position 37 in tRNAs that read codons beginning with uridine, leading to the formation of N6-(dimethylallyl)adenosine (i(6)A).</text>
</comment>
<feature type="site" description="Interaction with substrate tRNA" evidence="11">
    <location>
        <position position="131"/>
    </location>
</feature>
<evidence type="ECO:0000256" key="12">
    <source>
        <dbReference type="RuleBase" id="RU003783"/>
    </source>
</evidence>
<proteinExistence type="inferred from homology"/>
<organism evidence="15 16">
    <name type="scientific">Helicobacter turcicus</name>
    <dbReference type="NCBI Taxonomy" id="2867412"/>
    <lineage>
        <taxon>Bacteria</taxon>
        <taxon>Pseudomonadati</taxon>
        <taxon>Campylobacterota</taxon>
        <taxon>Epsilonproteobacteria</taxon>
        <taxon>Campylobacterales</taxon>
        <taxon>Helicobacteraceae</taxon>
        <taxon>Helicobacter</taxon>
    </lineage>
</organism>
<sequence>MQTQQNFKTLAILGGSGSGKTALSLEIAKEFSCAILSLDSLSIYKEIDIASAKPSLKERGEIVHFGIDVLSPKQVQNVQNFIAEFKKAQEFCIQNCKHLLIVGGTSFYLKSLLCGISPMPKRKATTQENIRDIGDLAEQYAFLCKIDSAYAKRLQAKDSYRIIRALEIYFDTQCAPSVYFKKNPPYPILKDCAIFDIMLDRAVLQQKIALRTKRMLEQGLIAEIEGLVECYGEAHQWAKSIGIKEVLAFKRGEFNLKELESLITTHTAQLAKRQRTFNKTQFLPHFCGEYLEVREAIRQKLST</sequence>
<dbReference type="GO" id="GO:0052381">
    <property type="term" value="F:tRNA dimethylallyltransferase activity"/>
    <property type="evidence" value="ECO:0007669"/>
    <property type="project" value="UniProtKB-EC"/>
</dbReference>
<evidence type="ECO:0000256" key="11">
    <source>
        <dbReference type="HAMAP-Rule" id="MF_00185"/>
    </source>
</evidence>
<dbReference type="InterPro" id="IPR027417">
    <property type="entry name" value="P-loop_NTPase"/>
</dbReference>
<dbReference type="EC" id="2.5.1.75" evidence="11"/>
<keyword evidence="16" id="KW-1185">Reference proteome</keyword>
<dbReference type="HAMAP" id="MF_00185">
    <property type="entry name" value="IPP_trans"/>
    <property type="match status" value="1"/>
</dbReference>
<comment type="caution">
    <text evidence="15">The sequence shown here is derived from an EMBL/GenBank/DDBJ whole genome shotgun (WGS) entry which is preliminary data.</text>
</comment>
<evidence type="ECO:0000256" key="2">
    <source>
        <dbReference type="ARBA" id="ARBA00003213"/>
    </source>
</evidence>
<evidence type="ECO:0000256" key="10">
    <source>
        <dbReference type="ARBA" id="ARBA00049563"/>
    </source>
</evidence>
<feature type="binding site" evidence="11">
    <location>
        <begin position="14"/>
        <end position="21"/>
    </location>
    <ligand>
        <name>ATP</name>
        <dbReference type="ChEBI" id="CHEBI:30616"/>
    </ligand>
</feature>
<evidence type="ECO:0000313" key="15">
    <source>
        <dbReference type="EMBL" id="MBX7491130.1"/>
    </source>
</evidence>
<keyword evidence="6 11" id="KW-0819">tRNA processing</keyword>
<evidence type="ECO:0000256" key="8">
    <source>
        <dbReference type="ARBA" id="ARBA00022840"/>
    </source>
</evidence>
<feature type="site" description="Interaction with substrate tRNA" evidence="11">
    <location>
        <position position="105"/>
    </location>
</feature>
<comment type="catalytic activity">
    <reaction evidence="10 11 12">
        <text>adenosine(37) in tRNA + dimethylallyl diphosphate = N(6)-dimethylallyladenosine(37) in tRNA + diphosphate</text>
        <dbReference type="Rhea" id="RHEA:26482"/>
        <dbReference type="Rhea" id="RHEA-COMP:10162"/>
        <dbReference type="Rhea" id="RHEA-COMP:10375"/>
        <dbReference type="ChEBI" id="CHEBI:33019"/>
        <dbReference type="ChEBI" id="CHEBI:57623"/>
        <dbReference type="ChEBI" id="CHEBI:74411"/>
        <dbReference type="ChEBI" id="CHEBI:74415"/>
        <dbReference type="EC" id="2.5.1.75"/>
    </reaction>
</comment>
<dbReference type="Gene3D" id="3.40.50.300">
    <property type="entry name" value="P-loop containing nucleotide triphosphate hydrolases"/>
    <property type="match status" value="1"/>
</dbReference>
<evidence type="ECO:0000256" key="1">
    <source>
        <dbReference type="ARBA" id="ARBA00001946"/>
    </source>
</evidence>
<keyword evidence="8 11" id="KW-0067">ATP-binding</keyword>
<dbReference type="NCBIfam" id="TIGR00174">
    <property type="entry name" value="miaA"/>
    <property type="match status" value="1"/>
</dbReference>
<dbReference type="Proteomes" id="UP000700059">
    <property type="component" value="Unassembled WGS sequence"/>
</dbReference>
<dbReference type="InterPro" id="IPR018022">
    <property type="entry name" value="IPT"/>
</dbReference>
<feature type="binding site" evidence="11">
    <location>
        <begin position="16"/>
        <end position="21"/>
    </location>
    <ligand>
        <name>substrate</name>
    </ligand>
</feature>
<keyword evidence="5 11" id="KW-0808">Transferase</keyword>
<dbReference type="SUPFAM" id="SSF52540">
    <property type="entry name" value="P-loop containing nucleoside triphosphate hydrolases"/>
    <property type="match status" value="1"/>
</dbReference>
<gene>
    <name evidence="11 15" type="primary">miaA</name>
    <name evidence="15" type="ORF">K4G57_06605</name>
</gene>
<dbReference type="InterPro" id="IPR039657">
    <property type="entry name" value="Dimethylallyltransferase"/>
</dbReference>
<evidence type="ECO:0000256" key="13">
    <source>
        <dbReference type="RuleBase" id="RU003784"/>
    </source>
</evidence>
<evidence type="ECO:0000256" key="7">
    <source>
        <dbReference type="ARBA" id="ARBA00022741"/>
    </source>
</evidence>
<evidence type="ECO:0000313" key="16">
    <source>
        <dbReference type="Proteomes" id="UP000700059"/>
    </source>
</evidence>
<comment type="caution">
    <text evidence="11">Lacks conserved residue(s) required for the propagation of feature annotation.</text>
</comment>
<dbReference type="EMBL" id="JAIGYQ010000008">
    <property type="protein sequence ID" value="MBX7491130.1"/>
    <property type="molecule type" value="Genomic_DNA"/>
</dbReference>